<organism evidence="8">
    <name type="scientific">Cyprideis torosa</name>
    <dbReference type="NCBI Taxonomy" id="163714"/>
    <lineage>
        <taxon>Eukaryota</taxon>
        <taxon>Metazoa</taxon>
        <taxon>Ecdysozoa</taxon>
        <taxon>Arthropoda</taxon>
        <taxon>Crustacea</taxon>
        <taxon>Oligostraca</taxon>
        <taxon>Ostracoda</taxon>
        <taxon>Podocopa</taxon>
        <taxon>Podocopida</taxon>
        <taxon>Cytherocopina</taxon>
        <taxon>Cytheroidea</taxon>
        <taxon>Cytherideidae</taxon>
        <taxon>Cyprideis</taxon>
    </lineage>
</organism>
<dbReference type="InterPro" id="IPR029063">
    <property type="entry name" value="SAM-dependent_MTases_sf"/>
</dbReference>
<dbReference type="PANTHER" id="PTHR46098">
    <property type="entry name" value="TRNA (CYTOSINE(38)-C(5))-METHYLTRANSFERASE"/>
    <property type="match status" value="1"/>
</dbReference>
<keyword evidence="2" id="KW-0489">Methyltransferase</keyword>
<dbReference type="GO" id="GO:0003886">
    <property type="term" value="F:DNA (cytosine-5-)-methyltransferase activity"/>
    <property type="evidence" value="ECO:0007669"/>
    <property type="project" value="UniProtKB-EC"/>
</dbReference>
<sequence>NGIRKLVIQELNKAELPLSDLVEILRDSLRFPPEEETGFHFIDLFAGIGGFRMALQNLGGGCVFSSEWDKSAQKTYYQNYGELPFGDIRGFTNSVISDSRLSLMIPGHDILAAGFPCQPFSHAGVSARTAVGSQHGFECETQDPIPLKSILEENVPERFTISDKLWEGHINRTRRNVERGTGFTAYTANLDRPSNTIVARYGKDGKECLVPQEGKNPRLLTPRECARLQGYPDNFWIPEVRTPAYKQFGNSVAVPVITRLAKEIIKGSLSSIQQHAEVLKGLPEWAERNKKGNSMYDAGLNAFLKFVGYFFSKTPLPKPFILLAGISGTGKSRYVRKQAEASDPTGKNYC</sequence>
<reference evidence="8" key="1">
    <citation type="submission" date="2020-11" db="EMBL/GenBank/DDBJ databases">
        <authorList>
            <person name="Tran Van P."/>
        </authorList>
    </citation>
    <scope>NUCLEOTIDE SEQUENCE</scope>
</reference>
<dbReference type="SUPFAM" id="SSF53335">
    <property type="entry name" value="S-adenosyl-L-methionine-dependent methyltransferases"/>
    <property type="match status" value="1"/>
</dbReference>
<evidence type="ECO:0000256" key="2">
    <source>
        <dbReference type="ARBA" id="ARBA00022603"/>
    </source>
</evidence>
<accession>A0A7R8ZY95</accession>
<dbReference type="InterPro" id="IPR050750">
    <property type="entry name" value="C5-MTase"/>
</dbReference>
<feature type="non-terminal residue" evidence="8">
    <location>
        <position position="350"/>
    </location>
</feature>
<feature type="non-terminal residue" evidence="8">
    <location>
        <position position="1"/>
    </location>
</feature>
<dbReference type="InterPro" id="IPR018117">
    <property type="entry name" value="C5_DNA_meth_AS"/>
</dbReference>
<evidence type="ECO:0000256" key="6">
    <source>
        <dbReference type="ARBA" id="ARBA00039681"/>
    </source>
</evidence>
<dbReference type="InterPro" id="IPR031303">
    <property type="entry name" value="C5_meth_CS"/>
</dbReference>
<evidence type="ECO:0000256" key="5">
    <source>
        <dbReference type="ARBA" id="ARBA00039081"/>
    </source>
</evidence>
<evidence type="ECO:0000256" key="7">
    <source>
        <dbReference type="ARBA" id="ARBA00042810"/>
    </source>
</evidence>
<name>A0A7R8ZY95_9CRUS</name>
<evidence type="ECO:0000313" key="8">
    <source>
        <dbReference type="EMBL" id="CAD7236259.1"/>
    </source>
</evidence>
<dbReference type="EC" id="2.1.1.37" evidence="1"/>
<protein>
    <recommendedName>
        <fullName evidence="6">tRNA (cytosine(38)-C(5))-methyltransferase</fullName>
        <ecNumber evidence="5">2.1.1.204</ecNumber>
        <ecNumber evidence="1">2.1.1.37</ecNumber>
    </recommendedName>
    <alternativeName>
        <fullName evidence="7">DNA (cytosine-5)-methyltransferase-like protein 2</fullName>
    </alternativeName>
</protein>
<dbReference type="Gene3D" id="3.90.120.30">
    <property type="match status" value="1"/>
</dbReference>
<keyword evidence="4" id="KW-0949">S-adenosyl-L-methionine</keyword>
<gene>
    <name evidence="8" type="ORF">CTOB1V02_LOCUS14074</name>
</gene>
<dbReference type="InterPro" id="IPR001525">
    <property type="entry name" value="C5_MeTfrase"/>
</dbReference>
<dbReference type="GO" id="GO:0032259">
    <property type="term" value="P:methylation"/>
    <property type="evidence" value="ECO:0007669"/>
    <property type="project" value="UniProtKB-KW"/>
</dbReference>
<dbReference type="AlphaFoldDB" id="A0A7R8ZY95"/>
<dbReference type="PROSITE" id="PS00095">
    <property type="entry name" value="C5_MTASE_2"/>
    <property type="match status" value="1"/>
</dbReference>
<dbReference type="EMBL" id="OB677638">
    <property type="protein sequence ID" value="CAD7236259.1"/>
    <property type="molecule type" value="Genomic_DNA"/>
</dbReference>
<dbReference type="PANTHER" id="PTHR46098:SF1">
    <property type="entry name" value="TRNA (CYTOSINE(38)-C(5))-METHYLTRANSFERASE"/>
    <property type="match status" value="1"/>
</dbReference>
<evidence type="ECO:0000256" key="1">
    <source>
        <dbReference type="ARBA" id="ARBA00011975"/>
    </source>
</evidence>
<evidence type="ECO:0000256" key="4">
    <source>
        <dbReference type="ARBA" id="ARBA00022691"/>
    </source>
</evidence>
<dbReference type="OrthoDB" id="6332066at2759"/>
<dbReference type="EC" id="2.1.1.204" evidence="5"/>
<dbReference type="Gene3D" id="3.40.50.150">
    <property type="entry name" value="Vaccinia Virus protein VP39"/>
    <property type="match status" value="1"/>
</dbReference>
<keyword evidence="3" id="KW-0808">Transferase</keyword>
<dbReference type="PROSITE" id="PS00094">
    <property type="entry name" value="C5_MTASE_1"/>
    <property type="match status" value="1"/>
</dbReference>
<dbReference type="Pfam" id="PF00145">
    <property type="entry name" value="DNA_methylase"/>
    <property type="match status" value="2"/>
</dbReference>
<evidence type="ECO:0000256" key="3">
    <source>
        <dbReference type="ARBA" id="ARBA00022679"/>
    </source>
</evidence>
<proteinExistence type="predicted"/>